<dbReference type="SUPFAM" id="SSF48371">
    <property type="entry name" value="ARM repeat"/>
    <property type="match status" value="1"/>
</dbReference>
<comment type="caution">
    <text evidence="5">The sequence shown here is derived from an EMBL/GenBank/DDBJ whole genome shotgun (WGS) entry which is preliminary data.</text>
</comment>
<feature type="domain" description="Putative E3 ubiquitin-protein ligase LIN ARM-like" evidence="3">
    <location>
        <begin position="665"/>
        <end position="1016"/>
    </location>
</feature>
<feature type="repeat" description="WD" evidence="1">
    <location>
        <begin position="1080"/>
        <end position="1113"/>
    </location>
</feature>
<dbReference type="InterPro" id="IPR011989">
    <property type="entry name" value="ARM-like"/>
</dbReference>
<evidence type="ECO:0000256" key="1">
    <source>
        <dbReference type="PROSITE-ProRule" id="PRU00221"/>
    </source>
</evidence>
<dbReference type="InterPro" id="IPR001680">
    <property type="entry name" value="WD40_rpt"/>
</dbReference>
<dbReference type="SMART" id="SM00320">
    <property type="entry name" value="WD40"/>
    <property type="match status" value="3"/>
</dbReference>
<dbReference type="Pfam" id="PF23654">
    <property type="entry name" value="ARM_LIN_2nd"/>
    <property type="match status" value="1"/>
</dbReference>
<feature type="domain" description="Putative E3 ubiquitin-protein ligase LIN ARM repeats" evidence="4">
    <location>
        <begin position="502"/>
        <end position="663"/>
    </location>
</feature>
<dbReference type="InterPro" id="IPR016024">
    <property type="entry name" value="ARM-type_fold"/>
</dbReference>
<dbReference type="Gene3D" id="2.130.10.10">
    <property type="entry name" value="YVTN repeat-like/Quinoprotein amine dehydrogenase"/>
    <property type="match status" value="2"/>
</dbReference>
<gene>
    <name evidence="5" type="ORF">RIF29_03967</name>
</gene>
<evidence type="ECO:0000259" key="3">
    <source>
        <dbReference type="Pfam" id="PF23628"/>
    </source>
</evidence>
<dbReference type="Proteomes" id="UP001372338">
    <property type="component" value="Unassembled WGS sequence"/>
</dbReference>
<evidence type="ECO:0000259" key="2">
    <source>
        <dbReference type="Pfam" id="PF23568"/>
    </source>
</evidence>
<sequence length="1323" mass="150734">MTLMYKISHFLFVPLINILKDYYEMLDLKHIWVLISINRYIVDTLGNEKTRNALKLRCTSKLRIQKQEFFEFSEQSVLSNLYWGIDSIEAAIQAQQPEEKSFRLMNSEQMLQVPAMLDEEEVTATIPNRYLVCCSYFYLSVVRNLQGDEWQAALHFLQAVLVSPKLVWTEFASELCESLFHQSNILRKQENKGSRGLEYVSPITSEDESSEAIREMAKRYKECLVYYQVMLYGEAPWWRCYCTKQSAHYMDASNTSCVSTTPVQHEPRLQTCNMYEKVPLDPHDVMHQMEQDSKRFVDADNNEDHKKSVSNEHQIISSIQCFKDTLKESQSETPASVDSCYEDFRYKMVLENMGDREFHVRTTITKADDLDQETHDWKLNQWAGLPQTPQYPIQEQLDERKMVNYGSGRFTRYIEDVTLSISSYKDKTRNPHLNCHEEEELIEEALQPLKFHLFDHATCSSACKQRLSQKNHEECSESKLQSKGNFNEVSSNSRRYSMQKLSGLIQRKISELHYSNSLGKCGEEYTVDIASIYESLTSSSGNNYAPLKDVLLDELLVVISTSKEEREIRASVSTLATIISRNKSVIDDIKKKGLRLCDLASALKQNVHEAAILIYLINPSPIDIKTLELLPILVEIVCTSHSYKSKSESPLMTPHAASLMIIEELVTSFDYATNNMHLAAISSPQVLSGLLEVARNDNLEDFFSLTTILIKCMQFDAQSRKYVSQFTPLAPFIHLLQTENTRAKCIALEFFHEILCIPRSSAISLLQRIQQEGSNNIMPILMLCAHQLQPDHQLLAANILLQLDTLNPPHKSLFREEAVQILLRALTSEESSEQISSASILSNLGGTYSWTGEPYTAAWLLRKTGLTSPYHQNLIRNFNWLDQCLQDTGTDLWCSKIAKCILSVGDSVYHTLERGLRSKMKRVSRDCLIAISWLGRQISKSPDSLRYSASEIILSGIEQFLHPGMELEERLLACYCIYNYATGKGKQKLIHFSEGVKQSLRRLSNVTWMAEELHRVADFLLPNISRISCVHTQILEAGCNSNIAVCSLIYYKGLLCSGYSDGSIKVWDIRGHSACLVWDIKKHKKPVTCFSLSELFDSLLSGSADKTIRVWKMIQRKLECVEVIILTEPIHQLHAHDKTIFAITESQGIKLVDESRVVRDIFKGKHSKCMAGGAKGKLYIGCTDSSIQEYSTTYDRELQIKPQTRSWRKQSKPIHSIVAYRDWVYSASRRVEGTTIKEWKKTGKSKFSVLTDKGDNVVAMEVVEDFIYIISSSSANNIQIWLRGGPKKLGRISAGSKITSLLAANDIILCGTETGLIKGWIPL</sequence>
<dbReference type="PANTHER" id="PTHR35549:SF2">
    <property type="entry name" value="TRANSDUCIN_WD40 REPEAT-LIKE SUPERFAMILY PROTEIN"/>
    <property type="match status" value="1"/>
</dbReference>
<dbReference type="Gene3D" id="1.25.10.10">
    <property type="entry name" value="Leucine-rich Repeat Variant"/>
    <property type="match status" value="1"/>
</dbReference>
<name>A0AAN9J0R9_CROPI</name>
<accession>A0AAN9J0R9</accession>
<dbReference type="PROSITE" id="PS50082">
    <property type="entry name" value="WD_REPEATS_2"/>
    <property type="match status" value="2"/>
</dbReference>
<evidence type="ECO:0000259" key="4">
    <source>
        <dbReference type="Pfam" id="PF23654"/>
    </source>
</evidence>
<dbReference type="Pfam" id="PF23568">
    <property type="entry name" value="ARM_LIN"/>
    <property type="match status" value="1"/>
</dbReference>
<dbReference type="EMBL" id="JAYWIO010000001">
    <property type="protein sequence ID" value="KAK7289927.1"/>
    <property type="molecule type" value="Genomic_DNA"/>
</dbReference>
<protein>
    <recommendedName>
        <fullName evidence="7">E3 ubiquitin-protein ligase LIN-1</fullName>
    </recommendedName>
</protein>
<dbReference type="SUPFAM" id="SSF50978">
    <property type="entry name" value="WD40 repeat-like"/>
    <property type="match status" value="1"/>
</dbReference>
<dbReference type="Pfam" id="PF00400">
    <property type="entry name" value="WD40"/>
    <property type="match status" value="1"/>
</dbReference>
<evidence type="ECO:0000313" key="5">
    <source>
        <dbReference type="EMBL" id="KAK7289927.1"/>
    </source>
</evidence>
<dbReference type="PROSITE" id="PS50294">
    <property type="entry name" value="WD_REPEATS_REGION"/>
    <property type="match status" value="1"/>
</dbReference>
<feature type="repeat" description="WD" evidence="1">
    <location>
        <begin position="1054"/>
        <end position="1070"/>
    </location>
</feature>
<dbReference type="InterPro" id="IPR055566">
    <property type="entry name" value="ARM_LIN"/>
</dbReference>
<organism evidence="5 6">
    <name type="scientific">Crotalaria pallida</name>
    <name type="common">Smooth rattlebox</name>
    <name type="synonym">Crotalaria striata</name>
    <dbReference type="NCBI Taxonomy" id="3830"/>
    <lineage>
        <taxon>Eukaryota</taxon>
        <taxon>Viridiplantae</taxon>
        <taxon>Streptophyta</taxon>
        <taxon>Embryophyta</taxon>
        <taxon>Tracheophyta</taxon>
        <taxon>Spermatophyta</taxon>
        <taxon>Magnoliopsida</taxon>
        <taxon>eudicotyledons</taxon>
        <taxon>Gunneridae</taxon>
        <taxon>Pentapetalae</taxon>
        <taxon>rosids</taxon>
        <taxon>fabids</taxon>
        <taxon>Fabales</taxon>
        <taxon>Fabaceae</taxon>
        <taxon>Papilionoideae</taxon>
        <taxon>50 kb inversion clade</taxon>
        <taxon>genistoids sensu lato</taxon>
        <taxon>core genistoids</taxon>
        <taxon>Crotalarieae</taxon>
        <taxon>Crotalaria</taxon>
    </lineage>
</organism>
<keyword evidence="1" id="KW-0853">WD repeat</keyword>
<reference evidence="5 6" key="1">
    <citation type="submission" date="2024-01" db="EMBL/GenBank/DDBJ databases">
        <title>The genomes of 5 underutilized Papilionoideae crops provide insights into root nodulation and disease resistanc.</title>
        <authorList>
            <person name="Yuan L."/>
        </authorList>
    </citation>
    <scope>NUCLEOTIDE SEQUENCE [LARGE SCALE GENOMIC DNA]</scope>
    <source>
        <strain evidence="5">ZHUSHIDOU_FW_LH</strain>
        <tissue evidence="5">Leaf</tissue>
    </source>
</reference>
<proteinExistence type="predicted"/>
<dbReference type="InterPro" id="IPR056514">
    <property type="entry name" value="ARM_LIN_2nd"/>
</dbReference>
<dbReference type="InterPro" id="IPR015943">
    <property type="entry name" value="WD40/YVTN_repeat-like_dom_sf"/>
</dbReference>
<evidence type="ECO:0000313" key="6">
    <source>
        <dbReference type="Proteomes" id="UP001372338"/>
    </source>
</evidence>
<dbReference type="PANTHER" id="PTHR35549">
    <property type="entry name" value="OS04G0584500 PROTEIN"/>
    <property type="match status" value="1"/>
</dbReference>
<keyword evidence="6" id="KW-1185">Reference proteome</keyword>
<dbReference type="InterPro" id="IPR056512">
    <property type="entry name" value="LIN_N"/>
</dbReference>
<feature type="domain" description="Putative E3 ubiquitin-protein ligase LIN N-terminal" evidence="2">
    <location>
        <begin position="37"/>
        <end position="182"/>
    </location>
</feature>
<dbReference type="Pfam" id="PF23628">
    <property type="entry name" value="ARM_LIN_C"/>
    <property type="match status" value="1"/>
</dbReference>
<dbReference type="InterPro" id="IPR036322">
    <property type="entry name" value="WD40_repeat_dom_sf"/>
</dbReference>
<evidence type="ECO:0008006" key="7">
    <source>
        <dbReference type="Google" id="ProtNLM"/>
    </source>
</evidence>